<dbReference type="GO" id="GO:0034605">
    <property type="term" value="P:cellular response to heat"/>
    <property type="evidence" value="ECO:0007669"/>
    <property type="project" value="UniProtKB-UniRule"/>
</dbReference>
<dbReference type="Gene3D" id="1.20.58.1480">
    <property type="match status" value="1"/>
</dbReference>
<dbReference type="FunFam" id="3.40.50.300:FF:000021">
    <property type="entry name" value="Lon protease homolog"/>
    <property type="match status" value="1"/>
</dbReference>
<dbReference type="OrthoDB" id="134770at2"/>
<dbReference type="SUPFAM" id="SSF54211">
    <property type="entry name" value="Ribosomal protein S5 domain 2-like"/>
    <property type="match status" value="1"/>
</dbReference>
<comment type="catalytic activity">
    <reaction evidence="9 14 15 18">
        <text>Hydrolysis of proteins in presence of ATP.</text>
        <dbReference type="EC" id="3.4.21.53"/>
    </reaction>
</comment>
<evidence type="ECO:0000256" key="14">
    <source>
        <dbReference type="HAMAP-Rule" id="MF_01973"/>
    </source>
</evidence>
<dbReference type="GO" id="GO:0006515">
    <property type="term" value="P:protein quality control for misfolded or incompletely synthesized proteins"/>
    <property type="evidence" value="ECO:0007669"/>
    <property type="project" value="UniProtKB-UniRule"/>
</dbReference>
<keyword evidence="2 14" id="KW-0963">Cytoplasm</keyword>
<sequence length="824" mass="91301">MNYLTNPFSGKPKTLESSLLLPLINVVLLPGITLPVMVVRSHSVGVVEATALTSHKQLIIAGVRPESRQRLEKNQKAEIESLEEIYPVATLAVVQRVIRLPMAGGIQVILRGIERVCIDKIQITNRICETNYHRLPQLHQDNTSELEGKSAAKVEALVGAIKSQWREIATSDSTFPQEVLAFLQDNDNPALLAYQSSMLLPHDLDKIQGLLEEENLEQLLRKVLADLSQEVEVQRLQGQILGETKKEIDLQQRKFFLREQLKKIQQELGEGKSETQEIEELRTRIATTQLPGCVDKQAKRELSRLERIGNASAEGGVIRTYLDWLLEMPWNQTVQDNLELKNAREVLDADHHGLSKVKDRIIEHLATFKLKQKPIKKDKPEVKVTNSDFPRSIAFGTVLCFVGPPGVGKTSLGRSVARALGRPFERISLGGLRDEAELRGHRRTYVGAMPGRIVQALHRSGVKNPVIMLDELDKVGMDYRGDPASVLLEVLDPQQNYCFRDLYLDLDFDLSQVFFIGTANDLSKVAAPLLDRLEIIELSGYSEEEKLAIAQKYLLPRQIEKAGLPEDAVQIPSQTLRLVIKNYTREAGVRRLEQNLGTLCRKVAVRHASGDTNSVVIDPEQLEDQLGAKVFLGEQMRKSPQSGVACGLAWTLAGGEVLFVEAVTLSQGKDLVLTGYLGEVMEESARIAYSYVWSNAALLGIDTTVFQTNGLHIHVPAGAVPKDGPSAGVTIVTAIASLLMDCAVRTDTAMTGEINLSGEVLPIGGVREKVLAARRAGIKRVILPQQNAKDLVDVPEDVSKHLEFIFCDRIDQVLENALLQPFKS</sequence>
<dbReference type="GO" id="GO:0043565">
    <property type="term" value="F:sequence-specific DNA binding"/>
    <property type="evidence" value="ECO:0007669"/>
    <property type="project" value="UniProtKB-UniRule"/>
</dbReference>
<evidence type="ECO:0000256" key="8">
    <source>
        <dbReference type="ARBA" id="ARBA00023016"/>
    </source>
</evidence>
<keyword evidence="3 14" id="KW-0645">Protease</keyword>
<dbReference type="PIRSF" id="PIRSF001174">
    <property type="entry name" value="Lon_proteas"/>
    <property type="match status" value="1"/>
</dbReference>
<dbReference type="InterPro" id="IPR020568">
    <property type="entry name" value="Ribosomal_Su5_D2-typ_SF"/>
</dbReference>
<reference evidence="23 24" key="1">
    <citation type="journal article" date="2015" name="Genome Announc.">
        <title>Draft Genome of the Euendolithic (true boring) Cyanobacterium Mastigocoleus testarum strain BC008.</title>
        <authorList>
            <person name="Guida B.S."/>
            <person name="Garcia-Pichel F."/>
        </authorList>
    </citation>
    <scope>NUCLEOTIDE SEQUENCE [LARGE SCALE GENOMIC DNA]</scope>
    <source>
        <strain evidence="23 24">BC008</strain>
    </source>
</reference>
<evidence type="ECO:0000256" key="12">
    <source>
        <dbReference type="ARBA" id="ARBA00071934"/>
    </source>
</evidence>
<evidence type="ECO:0000256" key="1">
    <source>
        <dbReference type="ARBA" id="ARBA00004496"/>
    </source>
</evidence>
<evidence type="ECO:0000259" key="20">
    <source>
        <dbReference type="PROSITE" id="PS51786"/>
    </source>
</evidence>
<evidence type="ECO:0000259" key="21">
    <source>
        <dbReference type="PROSITE" id="PS51787"/>
    </source>
</evidence>
<feature type="domain" description="Lon N-terminal" evidence="21">
    <location>
        <begin position="18"/>
        <end position="231"/>
    </location>
</feature>
<dbReference type="PANTHER" id="PTHR10046">
    <property type="entry name" value="ATP DEPENDENT LON PROTEASE FAMILY MEMBER"/>
    <property type="match status" value="1"/>
</dbReference>
<dbReference type="InterPro" id="IPR004815">
    <property type="entry name" value="Lon_bac/euk-typ"/>
</dbReference>
<dbReference type="InterPro" id="IPR003593">
    <property type="entry name" value="AAA+_ATPase"/>
</dbReference>
<dbReference type="EC" id="3.4.21.53" evidence="11 14"/>
<dbReference type="InterPro" id="IPR027065">
    <property type="entry name" value="Lon_Prtase"/>
</dbReference>
<keyword evidence="8 14" id="KW-0346">Stress response</keyword>
<evidence type="ECO:0000256" key="4">
    <source>
        <dbReference type="ARBA" id="ARBA00022741"/>
    </source>
</evidence>
<dbReference type="InterPro" id="IPR027417">
    <property type="entry name" value="P-loop_NTPase"/>
</dbReference>
<evidence type="ECO:0000256" key="19">
    <source>
        <dbReference type="RuleBase" id="RU000591"/>
    </source>
</evidence>
<keyword evidence="24" id="KW-1185">Reference proteome</keyword>
<feature type="active site" evidence="14 16">
    <location>
        <position position="726"/>
    </location>
</feature>
<dbReference type="InterPro" id="IPR015947">
    <property type="entry name" value="PUA-like_sf"/>
</dbReference>
<evidence type="ECO:0000256" key="7">
    <source>
        <dbReference type="ARBA" id="ARBA00022840"/>
    </source>
</evidence>
<evidence type="ECO:0000256" key="15">
    <source>
        <dbReference type="PIRNR" id="PIRNR001174"/>
    </source>
</evidence>
<keyword evidence="7 14" id="KW-0067">ATP-binding</keyword>
<evidence type="ECO:0000256" key="13">
    <source>
        <dbReference type="ARBA" id="ARBA00082722"/>
    </source>
</evidence>
<dbReference type="Gene3D" id="3.30.230.10">
    <property type="match status" value="1"/>
</dbReference>
<comment type="caution">
    <text evidence="23">The sequence shown here is derived from an EMBL/GenBank/DDBJ whole genome shotgun (WGS) entry which is preliminary data.</text>
</comment>
<keyword evidence="4 14" id="KW-0547">Nucleotide-binding</keyword>
<dbReference type="RefSeq" id="WP_058184174.1">
    <property type="nucleotide sequence ID" value="NZ_LMTZ01000119.1"/>
</dbReference>
<dbReference type="InterPro" id="IPR027543">
    <property type="entry name" value="Lon_bac"/>
</dbReference>
<comment type="subunit">
    <text evidence="14 15">Homohexamer. Organized in a ring with a central cavity.</text>
</comment>
<dbReference type="Gene3D" id="1.20.5.5270">
    <property type="match status" value="1"/>
</dbReference>
<dbReference type="PROSITE" id="PS51786">
    <property type="entry name" value="LON_PROTEOLYTIC"/>
    <property type="match status" value="1"/>
</dbReference>
<evidence type="ECO:0000256" key="16">
    <source>
        <dbReference type="PIRSR" id="PIRSR001174-1"/>
    </source>
</evidence>
<keyword evidence="6 14" id="KW-0720">Serine protease</keyword>
<feature type="domain" description="Lon proteolytic" evidence="20">
    <location>
        <begin position="639"/>
        <end position="820"/>
    </location>
</feature>
<dbReference type="PROSITE" id="PS51787">
    <property type="entry name" value="LON_N"/>
    <property type="match status" value="1"/>
</dbReference>
<comment type="similarity">
    <text evidence="14 15 18 19">Belongs to the peptidase S16 family.</text>
</comment>
<evidence type="ECO:0000313" key="22">
    <source>
        <dbReference type="EMBL" id="KST63467.1"/>
    </source>
</evidence>
<dbReference type="InterPro" id="IPR008268">
    <property type="entry name" value="Peptidase_S16_AS"/>
</dbReference>
<dbReference type="InterPro" id="IPR008269">
    <property type="entry name" value="Lon_proteolytic"/>
</dbReference>
<name>A0A0V7ZJS9_9CYAN</name>
<evidence type="ECO:0000256" key="5">
    <source>
        <dbReference type="ARBA" id="ARBA00022801"/>
    </source>
</evidence>
<dbReference type="GO" id="GO:0004252">
    <property type="term" value="F:serine-type endopeptidase activity"/>
    <property type="evidence" value="ECO:0007669"/>
    <property type="project" value="UniProtKB-UniRule"/>
</dbReference>
<dbReference type="SUPFAM" id="SSF88697">
    <property type="entry name" value="PUA domain-like"/>
    <property type="match status" value="1"/>
</dbReference>
<dbReference type="EMBL" id="LMTZ01000138">
    <property type="protein sequence ID" value="KST63467.1"/>
    <property type="molecule type" value="Genomic_DNA"/>
</dbReference>
<evidence type="ECO:0000313" key="23">
    <source>
        <dbReference type="EMBL" id="KST64599.1"/>
    </source>
</evidence>
<dbReference type="AlphaFoldDB" id="A0A0V7ZJS9"/>
<evidence type="ECO:0000256" key="2">
    <source>
        <dbReference type="ARBA" id="ARBA00022490"/>
    </source>
</evidence>
<evidence type="ECO:0000256" key="10">
    <source>
        <dbReference type="ARBA" id="ARBA00053875"/>
    </source>
</evidence>
<feature type="active site" evidence="14 16">
    <location>
        <position position="769"/>
    </location>
</feature>
<evidence type="ECO:0000313" key="24">
    <source>
        <dbReference type="Proteomes" id="UP000053372"/>
    </source>
</evidence>
<dbReference type="SUPFAM" id="SSF52540">
    <property type="entry name" value="P-loop containing nucleoside triphosphate hydrolases"/>
    <property type="match status" value="1"/>
</dbReference>
<comment type="induction">
    <text evidence="14">By heat shock.</text>
</comment>
<evidence type="ECO:0000256" key="3">
    <source>
        <dbReference type="ARBA" id="ARBA00022670"/>
    </source>
</evidence>
<proteinExistence type="evidence at transcript level"/>
<keyword evidence="5 14" id="KW-0378">Hydrolase</keyword>
<evidence type="ECO:0000256" key="6">
    <source>
        <dbReference type="ARBA" id="ARBA00022825"/>
    </source>
</evidence>
<dbReference type="PRINTS" id="PR00830">
    <property type="entry name" value="ENDOLAPTASE"/>
</dbReference>
<dbReference type="HAMAP" id="MF_01973">
    <property type="entry name" value="lon_bact"/>
    <property type="match status" value="1"/>
</dbReference>
<dbReference type="InterPro" id="IPR003959">
    <property type="entry name" value="ATPase_AAA_core"/>
</dbReference>
<feature type="binding site" evidence="14 17">
    <location>
        <begin position="403"/>
        <end position="410"/>
    </location>
    <ligand>
        <name>ATP</name>
        <dbReference type="ChEBI" id="CHEBI:30616"/>
    </ligand>
</feature>
<dbReference type="Gene3D" id="2.30.130.40">
    <property type="entry name" value="LON domain-like"/>
    <property type="match status" value="1"/>
</dbReference>
<dbReference type="GO" id="GO:0005524">
    <property type="term" value="F:ATP binding"/>
    <property type="evidence" value="ECO:0007669"/>
    <property type="project" value="UniProtKB-UniRule"/>
</dbReference>
<gene>
    <name evidence="14" type="primary">lon</name>
    <name evidence="22" type="ORF">BC008_13460</name>
    <name evidence="23" type="ORF">BC008_18400</name>
</gene>
<dbReference type="GO" id="GO:0016887">
    <property type="term" value="F:ATP hydrolysis activity"/>
    <property type="evidence" value="ECO:0007669"/>
    <property type="project" value="UniProtKB-UniRule"/>
</dbReference>
<evidence type="ECO:0000256" key="11">
    <source>
        <dbReference type="ARBA" id="ARBA00066743"/>
    </source>
</evidence>
<dbReference type="CDD" id="cd19500">
    <property type="entry name" value="RecA-like_Lon"/>
    <property type="match status" value="1"/>
</dbReference>
<evidence type="ECO:0000256" key="18">
    <source>
        <dbReference type="PROSITE-ProRule" id="PRU01122"/>
    </source>
</evidence>
<dbReference type="InterPro" id="IPR003111">
    <property type="entry name" value="Lon_prtase_N"/>
</dbReference>
<dbReference type="Gene3D" id="1.10.8.60">
    <property type="match status" value="1"/>
</dbReference>
<dbReference type="Proteomes" id="UP000053372">
    <property type="component" value="Unassembled WGS sequence"/>
</dbReference>
<organism evidence="23 24">
    <name type="scientific">Mastigocoleus testarum BC008</name>
    <dbReference type="NCBI Taxonomy" id="371196"/>
    <lineage>
        <taxon>Bacteria</taxon>
        <taxon>Bacillati</taxon>
        <taxon>Cyanobacteriota</taxon>
        <taxon>Cyanophyceae</taxon>
        <taxon>Nostocales</taxon>
        <taxon>Hapalosiphonaceae</taxon>
        <taxon>Mastigocoleus</taxon>
    </lineage>
</organism>
<dbReference type="GO" id="GO:0004176">
    <property type="term" value="F:ATP-dependent peptidase activity"/>
    <property type="evidence" value="ECO:0007669"/>
    <property type="project" value="UniProtKB-UniRule"/>
</dbReference>
<dbReference type="InterPro" id="IPR014721">
    <property type="entry name" value="Ribsml_uS5_D2-typ_fold_subgr"/>
</dbReference>
<dbReference type="InterPro" id="IPR054594">
    <property type="entry name" value="Lon_lid"/>
</dbReference>
<dbReference type="NCBIfam" id="TIGR00763">
    <property type="entry name" value="lon"/>
    <property type="match status" value="1"/>
</dbReference>
<dbReference type="Pfam" id="PF05362">
    <property type="entry name" value="Lon_C"/>
    <property type="match status" value="1"/>
</dbReference>
<comment type="function">
    <text evidence="10 14">ATP-dependent serine protease that mediates the selective degradation of mutant and abnormal proteins as well as certain short-lived regulatory proteins. Required for cellular homeostasis and for survival from DNA damage and developmental changes induced by stress. Degrades polypeptides processively to yield small peptide fragments that are 5 to 10 amino acids long. Binds to DNA in a double-stranded, site-specific manner.</text>
</comment>
<dbReference type="Pfam" id="PF00004">
    <property type="entry name" value="AAA"/>
    <property type="match status" value="1"/>
</dbReference>
<dbReference type="PROSITE" id="PS01046">
    <property type="entry name" value="LON_SER"/>
    <property type="match status" value="1"/>
</dbReference>
<dbReference type="SMART" id="SM00382">
    <property type="entry name" value="AAA"/>
    <property type="match status" value="1"/>
</dbReference>
<evidence type="ECO:0000256" key="9">
    <source>
        <dbReference type="ARBA" id="ARBA00050665"/>
    </source>
</evidence>
<accession>A0A0V7ZJS9</accession>
<dbReference type="EMBL" id="LMTZ01000119">
    <property type="protein sequence ID" value="KST64599.1"/>
    <property type="molecule type" value="Genomic_DNA"/>
</dbReference>
<dbReference type="InterPro" id="IPR046336">
    <property type="entry name" value="Lon_prtase_N_sf"/>
</dbReference>
<evidence type="ECO:0000256" key="17">
    <source>
        <dbReference type="PIRSR" id="PIRSR001174-2"/>
    </source>
</evidence>
<dbReference type="Pfam" id="PF22667">
    <property type="entry name" value="Lon_lid"/>
    <property type="match status" value="1"/>
</dbReference>
<dbReference type="Pfam" id="PF02190">
    <property type="entry name" value="LON_substr_bdg"/>
    <property type="match status" value="1"/>
</dbReference>
<dbReference type="SMART" id="SM00464">
    <property type="entry name" value="LON"/>
    <property type="match status" value="1"/>
</dbReference>
<dbReference type="Gene3D" id="3.40.50.300">
    <property type="entry name" value="P-loop containing nucleotide triphosphate hydrolases"/>
    <property type="match status" value="1"/>
</dbReference>
<comment type="subcellular location">
    <subcellularLocation>
        <location evidence="1 14 15">Cytoplasm</location>
    </subcellularLocation>
</comment>
<protein>
    <recommendedName>
        <fullName evidence="12 14">Lon protease</fullName>
        <ecNumber evidence="11 14">3.4.21.53</ecNumber>
    </recommendedName>
    <alternativeName>
        <fullName evidence="13 14">ATP-dependent protease La</fullName>
    </alternativeName>
</protein>
<dbReference type="GO" id="GO:0005737">
    <property type="term" value="C:cytoplasm"/>
    <property type="evidence" value="ECO:0007669"/>
    <property type="project" value="UniProtKB-SubCell"/>
</dbReference>